<feature type="chain" id="PRO_5002974666" evidence="6">
    <location>
        <begin position="23"/>
        <end position="550"/>
    </location>
</feature>
<comment type="similarity">
    <text evidence="2">Belongs to the SusD family.</text>
</comment>
<dbReference type="Gene3D" id="1.25.40.390">
    <property type="match status" value="1"/>
</dbReference>
<dbReference type="KEGG" id="phe:Phep_2721"/>
<dbReference type="HOGENOM" id="CLU_015553_0_1_10"/>
<organism evidence="9 10">
    <name type="scientific">Pedobacter heparinus (strain ATCC 13125 / DSM 2366 / CIP 104194 / JCM 7457 / NBRC 12017 / NCIMB 9290 / NRRL B-14731 / HIM 762-3)</name>
    <dbReference type="NCBI Taxonomy" id="485917"/>
    <lineage>
        <taxon>Bacteria</taxon>
        <taxon>Pseudomonadati</taxon>
        <taxon>Bacteroidota</taxon>
        <taxon>Sphingobacteriia</taxon>
        <taxon>Sphingobacteriales</taxon>
        <taxon>Sphingobacteriaceae</taxon>
        <taxon>Pedobacter</taxon>
    </lineage>
</organism>
<dbReference type="eggNOG" id="COG0457">
    <property type="taxonomic scope" value="Bacteria"/>
</dbReference>
<sequence length="550" mass="61939">MKSLHKNILSCFLALAGIFSLASCEKELDKTPESQLSDADFWNNTEDLKLAANYFYSYLPVIQDNINANWSDDGFANGGANAISDGSRTVPATSTDWSDNYKLIYNCNNLLEKSVRVKGDQKLIDRYRAEASFFRAFAYANLVKRFGDVPLILRTFDVSDTLNQAHRTPRQAVVDVIYTDLDFAAANLPASSALPAAEYGRITSGAALSLKARVALHEGTLKKFHGKGDPAKDLGIAVTASETVMKSGLYSIFRYAAKPDSSFYYLFQPANEAPVNKEAILVRLYGENLANPIAFHNFPAELGAGSNTTPTKALMDAYLYTDGLPQGKSPLQKTETTTLTQFENRDPRMGMTVFNKTHYYVTSFYLPTLTFAPTGYKVRKYFNTVDFIAKRSFVDNMTIRYAEILLIYAEAKFELNGSISDDDLNKSINLIRSRAKMPALTNAFVTANGLDMRNEIRRERRIELAVEGQHRYWDLIRWKTAEIELPKLILGARFFANEFEKATPKLDAQGYIIVQEAAKRKFNPERDYLWPLPTRDLGLNLSLTQNPRWQ</sequence>
<dbReference type="Pfam" id="PF14322">
    <property type="entry name" value="SusD-like_3"/>
    <property type="match status" value="1"/>
</dbReference>
<reference evidence="9 10" key="1">
    <citation type="journal article" date="2009" name="Stand. Genomic Sci.">
        <title>Complete genome sequence of Pedobacter heparinus type strain (HIM 762-3).</title>
        <authorList>
            <person name="Han C."/>
            <person name="Spring S."/>
            <person name="Lapidus A."/>
            <person name="Del Rio T.G."/>
            <person name="Tice H."/>
            <person name="Copeland A."/>
            <person name="Cheng J.F."/>
            <person name="Lucas S."/>
            <person name="Chen F."/>
            <person name="Nolan M."/>
            <person name="Bruce D."/>
            <person name="Goodwin L."/>
            <person name="Pitluck S."/>
            <person name="Ivanova N."/>
            <person name="Mavromatis K."/>
            <person name="Mikhailova N."/>
            <person name="Pati A."/>
            <person name="Chen A."/>
            <person name="Palaniappan K."/>
            <person name="Land M."/>
            <person name="Hauser L."/>
            <person name="Chang Y.J."/>
            <person name="Jeffries C.C."/>
            <person name="Saunders E."/>
            <person name="Chertkov O."/>
            <person name="Brettin T."/>
            <person name="Goker M."/>
            <person name="Rohde M."/>
            <person name="Bristow J."/>
            <person name="Eisen J.A."/>
            <person name="Markowitz V."/>
            <person name="Hugenholtz P."/>
            <person name="Kyrpides N.C."/>
            <person name="Klenk H.P."/>
            <person name="Detter J.C."/>
        </authorList>
    </citation>
    <scope>NUCLEOTIDE SEQUENCE [LARGE SCALE GENOMIC DNA]</scope>
    <source>
        <strain evidence="10">ATCC 13125 / DSM 2366 / CIP 104194 / JCM 7457 / NBRC 12017 / NCIMB 9290 / NRRL B-14731 / HIM 762-3</strain>
    </source>
</reference>
<dbReference type="Pfam" id="PF07980">
    <property type="entry name" value="SusD_RagB"/>
    <property type="match status" value="1"/>
</dbReference>
<keyword evidence="4" id="KW-0472">Membrane</keyword>
<dbReference type="InterPro" id="IPR033985">
    <property type="entry name" value="SusD-like_N"/>
</dbReference>
<evidence type="ECO:0000256" key="4">
    <source>
        <dbReference type="ARBA" id="ARBA00023136"/>
    </source>
</evidence>
<name>C6Y0Z5_PEDHD</name>
<keyword evidence="3 6" id="KW-0732">Signal</keyword>
<dbReference type="Proteomes" id="UP000000852">
    <property type="component" value="Chromosome"/>
</dbReference>
<proteinExistence type="inferred from homology"/>
<keyword evidence="10" id="KW-1185">Reference proteome</keyword>
<dbReference type="RefSeq" id="WP_015808533.1">
    <property type="nucleotide sequence ID" value="NC_013061.1"/>
</dbReference>
<evidence type="ECO:0000256" key="2">
    <source>
        <dbReference type="ARBA" id="ARBA00006275"/>
    </source>
</evidence>
<comment type="subcellular location">
    <subcellularLocation>
        <location evidence="1">Cell outer membrane</location>
    </subcellularLocation>
</comment>
<dbReference type="GO" id="GO:0009279">
    <property type="term" value="C:cell outer membrane"/>
    <property type="evidence" value="ECO:0007669"/>
    <property type="project" value="UniProtKB-SubCell"/>
</dbReference>
<dbReference type="PROSITE" id="PS51257">
    <property type="entry name" value="PROKAR_LIPOPROTEIN"/>
    <property type="match status" value="1"/>
</dbReference>
<dbReference type="InterPro" id="IPR012944">
    <property type="entry name" value="SusD_RagB_dom"/>
</dbReference>
<feature type="domain" description="SusD-like N-terminal" evidence="8">
    <location>
        <begin position="29"/>
        <end position="216"/>
    </location>
</feature>
<gene>
    <name evidence="9" type="ordered locus">Phep_2721</name>
</gene>
<feature type="domain" description="RagB/SusD" evidence="7">
    <location>
        <begin position="301"/>
        <end position="549"/>
    </location>
</feature>
<dbReference type="AlphaFoldDB" id="C6Y0Z5"/>
<protein>
    <submittedName>
        <fullName evidence="9">RagB/SusD domain protein</fullName>
    </submittedName>
</protein>
<evidence type="ECO:0000256" key="3">
    <source>
        <dbReference type="ARBA" id="ARBA00022729"/>
    </source>
</evidence>
<evidence type="ECO:0000256" key="6">
    <source>
        <dbReference type="SAM" id="SignalP"/>
    </source>
</evidence>
<dbReference type="OrthoDB" id="5694214at2"/>
<accession>C6Y0Z5</accession>
<evidence type="ECO:0000313" key="9">
    <source>
        <dbReference type="EMBL" id="ACU04922.1"/>
    </source>
</evidence>
<feature type="signal peptide" evidence="6">
    <location>
        <begin position="1"/>
        <end position="22"/>
    </location>
</feature>
<keyword evidence="5" id="KW-0998">Cell outer membrane</keyword>
<dbReference type="STRING" id="485917.Phep_2721"/>
<evidence type="ECO:0000256" key="1">
    <source>
        <dbReference type="ARBA" id="ARBA00004442"/>
    </source>
</evidence>
<dbReference type="SUPFAM" id="SSF48452">
    <property type="entry name" value="TPR-like"/>
    <property type="match status" value="1"/>
</dbReference>
<evidence type="ECO:0000259" key="7">
    <source>
        <dbReference type="Pfam" id="PF07980"/>
    </source>
</evidence>
<evidence type="ECO:0000259" key="8">
    <source>
        <dbReference type="Pfam" id="PF14322"/>
    </source>
</evidence>
<evidence type="ECO:0000313" key="10">
    <source>
        <dbReference type="Proteomes" id="UP000000852"/>
    </source>
</evidence>
<evidence type="ECO:0000256" key="5">
    <source>
        <dbReference type="ARBA" id="ARBA00023237"/>
    </source>
</evidence>
<dbReference type="InterPro" id="IPR011990">
    <property type="entry name" value="TPR-like_helical_dom_sf"/>
</dbReference>
<dbReference type="EMBL" id="CP001681">
    <property type="protein sequence ID" value="ACU04922.1"/>
    <property type="molecule type" value="Genomic_DNA"/>
</dbReference>